<gene>
    <name evidence="15" type="ORF">OAUR00152_LOCUS33296</name>
</gene>
<dbReference type="PANTHER" id="PTHR10657">
    <property type="entry name" value="PEPTIDYL-PROLYL CIS-TRANS ISOMERASE"/>
    <property type="match status" value="1"/>
</dbReference>
<dbReference type="PROSITE" id="PS50020">
    <property type="entry name" value="WW_DOMAIN_2"/>
    <property type="match status" value="1"/>
</dbReference>
<evidence type="ECO:0000256" key="8">
    <source>
        <dbReference type="ARBA" id="ARBA00023235"/>
    </source>
</evidence>
<evidence type="ECO:0000256" key="9">
    <source>
        <dbReference type="ARBA" id="ARBA00054022"/>
    </source>
</evidence>
<feature type="compositionally biased region" description="Low complexity" evidence="12">
    <location>
        <begin position="27"/>
        <end position="48"/>
    </location>
</feature>
<feature type="compositionally biased region" description="Basic and acidic residues" evidence="12">
    <location>
        <begin position="170"/>
        <end position="184"/>
    </location>
</feature>
<organism evidence="15">
    <name type="scientific">Odontella aurita</name>
    <dbReference type="NCBI Taxonomy" id="265563"/>
    <lineage>
        <taxon>Eukaryota</taxon>
        <taxon>Sar</taxon>
        <taxon>Stramenopiles</taxon>
        <taxon>Ochrophyta</taxon>
        <taxon>Bacillariophyta</taxon>
        <taxon>Mediophyceae</taxon>
        <taxon>Biddulphiophycidae</taxon>
        <taxon>Eupodiscales</taxon>
        <taxon>Odontellaceae</taxon>
        <taxon>Odontella</taxon>
    </lineage>
</organism>
<feature type="region of interest" description="Disordered" evidence="12">
    <location>
        <begin position="1"/>
        <end position="60"/>
    </location>
</feature>
<evidence type="ECO:0000259" key="14">
    <source>
        <dbReference type="PROSITE" id="PS50198"/>
    </source>
</evidence>
<dbReference type="GO" id="GO:0030430">
    <property type="term" value="C:host cell cytoplasm"/>
    <property type="evidence" value="ECO:0007669"/>
    <property type="project" value="UniProtKB-SubCell"/>
</dbReference>
<evidence type="ECO:0000256" key="11">
    <source>
        <dbReference type="PROSITE-ProRule" id="PRU00278"/>
    </source>
</evidence>
<feature type="region of interest" description="Disordered" evidence="12">
    <location>
        <begin position="211"/>
        <end position="230"/>
    </location>
</feature>
<dbReference type="EC" id="5.2.1.8" evidence="4"/>
<dbReference type="GO" id="GO:0042025">
    <property type="term" value="C:host cell nucleus"/>
    <property type="evidence" value="ECO:0007669"/>
    <property type="project" value="UniProtKB-SubCell"/>
</dbReference>
<feature type="compositionally biased region" description="Basic and acidic residues" evidence="12">
    <location>
        <begin position="138"/>
        <end position="150"/>
    </location>
</feature>
<dbReference type="InterPro" id="IPR036020">
    <property type="entry name" value="WW_dom_sf"/>
</dbReference>
<dbReference type="GO" id="GO:0005634">
    <property type="term" value="C:nucleus"/>
    <property type="evidence" value="ECO:0007669"/>
    <property type="project" value="TreeGrafter"/>
</dbReference>
<dbReference type="GO" id="GO:0060255">
    <property type="term" value="P:regulation of macromolecule metabolic process"/>
    <property type="evidence" value="ECO:0007669"/>
    <property type="project" value="UniProtKB-ARBA"/>
</dbReference>
<comment type="subunit">
    <text evidence="10">Interacts with host FBXW7; leading to FBXW7 autoubiquitination and subsequent degradation.</text>
</comment>
<evidence type="ECO:0000256" key="2">
    <source>
        <dbReference type="ARBA" id="ARBA00004147"/>
    </source>
</evidence>
<dbReference type="AlphaFoldDB" id="A0A7S4JSN8"/>
<evidence type="ECO:0000256" key="3">
    <source>
        <dbReference type="ARBA" id="ARBA00004192"/>
    </source>
</evidence>
<feature type="region of interest" description="Disordered" evidence="12">
    <location>
        <begin position="125"/>
        <end position="206"/>
    </location>
</feature>
<feature type="domain" description="PpiC" evidence="14">
    <location>
        <begin position="203"/>
        <end position="321"/>
    </location>
</feature>
<dbReference type="InterPro" id="IPR051370">
    <property type="entry name" value="PPIase_Pin1"/>
</dbReference>
<dbReference type="InterPro" id="IPR023058">
    <property type="entry name" value="PPIase_PpiC_CS"/>
</dbReference>
<sequence length="321" mass="33750">MASEDPTPQQPPTTGHSPAAGPNDPTAAPADSANPQSASSSLLSSLRSDPPPDPLPAGWILRKSSRRAGSCYYYHQETGVCRWDPPGSLISVPATGVTGGISAEAVADALAAAAPRSILKRSAGAVVAAGADGGPESSNEKKDLEKDTPSDRGGGGGSLSSERVMAASSSDRDASRDSSADRSSEPSPAKKSRRLSSSSEREPDQVRVLHILKKHRGSRRPASWRNPKITDNREKAVSDLGELISILKESEGDPKELRATFEELARTESDCSSAKRGGDLGFFGRRKMQPNFEKASFALKIGQLSDVVDTSSGVHVILRLA</sequence>
<dbReference type="InterPro" id="IPR000297">
    <property type="entry name" value="PPIase_PpiC"/>
</dbReference>
<comment type="catalytic activity">
    <reaction evidence="1">
        <text>[protein]-peptidylproline (omega=180) = [protein]-peptidylproline (omega=0)</text>
        <dbReference type="Rhea" id="RHEA:16237"/>
        <dbReference type="Rhea" id="RHEA-COMP:10747"/>
        <dbReference type="Rhea" id="RHEA-COMP:10748"/>
        <dbReference type="ChEBI" id="CHEBI:83833"/>
        <dbReference type="ChEBI" id="CHEBI:83834"/>
        <dbReference type="EC" id="5.2.1.8"/>
    </reaction>
</comment>
<dbReference type="GO" id="GO:0005829">
    <property type="term" value="C:cytosol"/>
    <property type="evidence" value="ECO:0007669"/>
    <property type="project" value="TreeGrafter"/>
</dbReference>
<dbReference type="GO" id="GO:0003755">
    <property type="term" value="F:peptidyl-prolyl cis-trans isomerase activity"/>
    <property type="evidence" value="ECO:0007669"/>
    <property type="project" value="UniProtKB-KW"/>
</dbReference>
<dbReference type="InterPro" id="IPR001202">
    <property type="entry name" value="WW_dom"/>
</dbReference>
<protein>
    <recommendedName>
        <fullName evidence="4">peptidylprolyl isomerase</fullName>
        <ecNumber evidence="4">5.2.1.8</ecNumber>
    </recommendedName>
</protein>
<comment type="function">
    <text evidence="9">Peptidyl-prolyl cis/trans isomerase (PPIase) that acts as a key virulence factor by promoting host leukocyte transformation. Binds to and isomerizes specific phosphorylated Ser/Thr-Pro (pSer/Thr-Pro) motifs in a subset of proteins, resulting in conformational changes in the proteins. Promotes host leukocyte transformation by binding to phosphorylated host FBXW7, disrupting dimerization and promoting FBXW7 autoubiquitination and subsequent degradation. Degradation of host FBXW7, leads to stabilization of JUN, which promotes cell transformation.</text>
</comment>
<dbReference type="PROSITE" id="PS50198">
    <property type="entry name" value="PPIC_PPIASE_2"/>
    <property type="match status" value="1"/>
</dbReference>
<evidence type="ECO:0000256" key="7">
    <source>
        <dbReference type="ARBA" id="ARBA00023200"/>
    </source>
</evidence>
<feature type="domain" description="WW" evidence="13">
    <location>
        <begin position="53"/>
        <end position="88"/>
    </location>
</feature>
<dbReference type="CDD" id="cd00201">
    <property type="entry name" value="WW"/>
    <property type="match status" value="1"/>
</dbReference>
<comment type="subcellular location">
    <subcellularLocation>
        <location evidence="3">Host cytoplasm</location>
    </subcellularLocation>
    <subcellularLocation>
        <location evidence="2">Host nucleus</location>
    </subcellularLocation>
</comment>
<evidence type="ECO:0000256" key="1">
    <source>
        <dbReference type="ARBA" id="ARBA00000971"/>
    </source>
</evidence>
<dbReference type="SUPFAM" id="SSF51045">
    <property type="entry name" value="WW domain"/>
    <property type="match status" value="1"/>
</dbReference>
<dbReference type="FunFam" id="3.10.50.40:FF:000010">
    <property type="entry name" value="Peptidyl-prolyl cis-trans isomerase Pin1"/>
    <property type="match status" value="1"/>
</dbReference>
<evidence type="ECO:0000256" key="12">
    <source>
        <dbReference type="SAM" id="MobiDB-lite"/>
    </source>
</evidence>
<keyword evidence="8 11" id="KW-0413">Isomerase</keyword>
<keyword evidence="6 11" id="KW-0697">Rotamase</keyword>
<reference evidence="15" key="1">
    <citation type="submission" date="2021-01" db="EMBL/GenBank/DDBJ databases">
        <authorList>
            <person name="Corre E."/>
            <person name="Pelletier E."/>
            <person name="Niang G."/>
            <person name="Scheremetjew M."/>
            <person name="Finn R."/>
            <person name="Kale V."/>
            <person name="Holt S."/>
            <person name="Cochrane G."/>
            <person name="Meng A."/>
            <person name="Brown T."/>
            <person name="Cohen L."/>
        </authorList>
    </citation>
    <scope>NUCLEOTIDE SEQUENCE</scope>
    <source>
        <strain evidence="15">Isolate 1302-5</strain>
    </source>
</reference>
<dbReference type="EMBL" id="HBKQ01048231">
    <property type="protein sequence ID" value="CAE2273155.1"/>
    <property type="molecule type" value="Transcribed_RNA"/>
</dbReference>
<dbReference type="SUPFAM" id="SSF54534">
    <property type="entry name" value="FKBP-like"/>
    <property type="match status" value="1"/>
</dbReference>
<evidence type="ECO:0000313" key="15">
    <source>
        <dbReference type="EMBL" id="CAE2273155.1"/>
    </source>
</evidence>
<evidence type="ECO:0000256" key="10">
    <source>
        <dbReference type="ARBA" id="ARBA00066165"/>
    </source>
</evidence>
<dbReference type="Pfam" id="PF00639">
    <property type="entry name" value="Rotamase"/>
    <property type="match status" value="1"/>
</dbReference>
<name>A0A7S4JSN8_9STRA</name>
<accession>A0A7S4JSN8</accession>
<evidence type="ECO:0000256" key="4">
    <source>
        <dbReference type="ARBA" id="ARBA00013194"/>
    </source>
</evidence>
<dbReference type="PROSITE" id="PS01096">
    <property type="entry name" value="PPIC_PPIASE_1"/>
    <property type="match status" value="1"/>
</dbReference>
<evidence type="ECO:0000259" key="13">
    <source>
        <dbReference type="PROSITE" id="PS50020"/>
    </source>
</evidence>
<dbReference type="InterPro" id="IPR046357">
    <property type="entry name" value="PPIase_dom_sf"/>
</dbReference>
<evidence type="ECO:0000256" key="5">
    <source>
        <dbReference type="ARBA" id="ARBA00022562"/>
    </source>
</evidence>
<dbReference type="PANTHER" id="PTHR10657:SF4">
    <property type="entry name" value="PEPTIDYL-PROLYL CIS-TRANS ISOMERASE-RELATED"/>
    <property type="match status" value="1"/>
</dbReference>
<keyword evidence="7" id="KW-1035">Host cytoplasm</keyword>
<proteinExistence type="predicted"/>
<dbReference type="Gene3D" id="2.20.70.10">
    <property type="match status" value="1"/>
</dbReference>
<dbReference type="SMART" id="SM00456">
    <property type="entry name" value="WW"/>
    <property type="match status" value="1"/>
</dbReference>
<dbReference type="Gene3D" id="3.10.50.40">
    <property type="match status" value="1"/>
</dbReference>
<keyword evidence="5" id="KW-1048">Host nucleus</keyword>
<evidence type="ECO:0000256" key="6">
    <source>
        <dbReference type="ARBA" id="ARBA00023110"/>
    </source>
</evidence>
<dbReference type="GO" id="GO:0080090">
    <property type="term" value="P:regulation of primary metabolic process"/>
    <property type="evidence" value="ECO:0007669"/>
    <property type="project" value="UniProtKB-ARBA"/>
</dbReference>